<dbReference type="SUPFAM" id="SSF102645">
    <property type="entry name" value="CoaB-like"/>
    <property type="match status" value="1"/>
</dbReference>
<keyword evidence="8" id="KW-1185">Reference proteome</keyword>
<keyword evidence="3 4" id="KW-0288">FMN</keyword>
<comment type="catalytic activity">
    <reaction evidence="3 4">
        <text>N-[(R)-4-phosphopantothenoyl]-L-cysteine + H(+) = (R)-4'-phosphopantetheine + CO2</text>
        <dbReference type="Rhea" id="RHEA:16793"/>
        <dbReference type="ChEBI" id="CHEBI:15378"/>
        <dbReference type="ChEBI" id="CHEBI:16526"/>
        <dbReference type="ChEBI" id="CHEBI:59458"/>
        <dbReference type="ChEBI" id="CHEBI:61723"/>
        <dbReference type="EC" id="4.1.1.36"/>
    </reaction>
</comment>
<evidence type="ECO:0000259" key="6">
    <source>
        <dbReference type="Pfam" id="PF04127"/>
    </source>
</evidence>
<dbReference type="Gene3D" id="3.40.50.10300">
    <property type="entry name" value="CoaB-like"/>
    <property type="match status" value="1"/>
</dbReference>
<evidence type="ECO:0000256" key="3">
    <source>
        <dbReference type="HAMAP-Rule" id="MF_02225"/>
    </source>
</evidence>
<protein>
    <recommendedName>
        <fullName evidence="3">Coenzyme A biosynthesis bifunctional protein CoaBC</fullName>
    </recommendedName>
    <alternativeName>
        <fullName evidence="3">DNA/pantothenate metabolism flavoprotein</fullName>
    </alternativeName>
    <alternativeName>
        <fullName evidence="3">Phosphopantothenoylcysteine synthetase/decarboxylase</fullName>
        <shortName evidence="3">PPCS-PPCDC</shortName>
    </alternativeName>
    <domain>
        <recommendedName>
            <fullName evidence="3">Phosphopantothenoylcysteine decarboxylase</fullName>
            <shortName evidence="3">PPC decarboxylase</shortName>
            <shortName evidence="3">PPC-DC</shortName>
            <ecNumber evidence="3">4.1.1.36</ecNumber>
        </recommendedName>
        <alternativeName>
            <fullName evidence="3">CoaC</fullName>
        </alternativeName>
    </domain>
    <domain>
        <recommendedName>
            <fullName evidence="3">Phosphopantothenate--cysteine ligase</fullName>
            <ecNumber evidence="3">6.3.2.5</ecNumber>
        </recommendedName>
        <alternativeName>
            <fullName evidence="3">CoaB</fullName>
        </alternativeName>
        <alternativeName>
            <fullName evidence="3">Phosphopantothenoylcysteine synthetase</fullName>
            <shortName evidence="3">PPC synthetase</shortName>
            <shortName evidence="3">PPC-S</shortName>
        </alternativeName>
    </domain>
</protein>
<feature type="region of interest" description="Phosphopantothenoylcysteine decarboxylase" evidence="3">
    <location>
        <begin position="1"/>
        <end position="205"/>
    </location>
</feature>
<dbReference type="Gene3D" id="3.40.50.1950">
    <property type="entry name" value="Flavin prenyltransferase-like"/>
    <property type="match status" value="1"/>
</dbReference>
<evidence type="ECO:0000313" key="8">
    <source>
        <dbReference type="Proteomes" id="UP001482520"/>
    </source>
</evidence>
<dbReference type="Pfam" id="PF02441">
    <property type="entry name" value="Flavoprotein"/>
    <property type="match status" value="1"/>
</dbReference>
<dbReference type="InterPro" id="IPR036551">
    <property type="entry name" value="Flavin_trans-like"/>
</dbReference>
<dbReference type="Pfam" id="PF04127">
    <property type="entry name" value="DFP"/>
    <property type="match status" value="1"/>
</dbReference>
<keyword evidence="3" id="KW-0479">Metal-binding</keyword>
<dbReference type="InterPro" id="IPR035929">
    <property type="entry name" value="CoaB-like_sf"/>
</dbReference>
<comment type="similarity">
    <text evidence="3 4">In the C-terminal section; belongs to the PPC synthetase family.</text>
</comment>
<comment type="pathway">
    <text evidence="3 4">Cofactor biosynthesis; coenzyme A biosynthesis; CoA from (R)-pantothenate: step 2/5.</text>
</comment>
<gene>
    <name evidence="3 7" type="primary">coaBC</name>
    <name evidence="7" type="ORF">V6R90_19265</name>
</gene>
<dbReference type="PANTHER" id="PTHR14359:SF6">
    <property type="entry name" value="PHOSPHOPANTOTHENOYLCYSTEINE DECARBOXYLASE"/>
    <property type="match status" value="1"/>
</dbReference>
<comment type="function">
    <text evidence="3">Catalyzes two sequential steps in the biosynthesis of coenzyme A. In the first step cysteine is conjugated to 4'-phosphopantothenate to form 4-phosphopantothenoylcysteine. In the second step the latter compound is decarboxylated to form 4'-phosphopantotheine.</text>
</comment>
<sequence>MSTSTTDEAAPHDGERPRVVLGVAGGIAAYKACELLRRLTESGHDVTVVPTAAALEFVGAPTWSALSGKPVASDVWTSVHEVPHVRIGKSADLVVVAPATADLLARAAHGLADDLLTNTLLTARCPVVLAPAMHTEMWEHPATVANVATLRSRGVLVLEPAEGRLTGADTGKGRLPDPGEIFETCVQVLARSGDAAPAQDLAGRRVVVSAGGTREPLDPVRFLGNRSSGLQGWALARAAVARGASVTLVAANATLPDPAGARVVRVETTAQLREAVLAAAEGADALVMAAAPADFRPTEVSTAKIKKADDGAAPPIALVQNPDILREVAARPVGPTRPGVVVGFAAETGDAHAGVLDLARAKLTRKGCDLLVVNDVSGGAVFGSPDNDAVVLAADGAAVEVGHGSKAHLAHAVWDQVALRLGPVPPDRPPGPGQPPG</sequence>
<reference evidence="7 8" key="1">
    <citation type="submission" date="2024-02" db="EMBL/GenBank/DDBJ databases">
        <title>Full genome sequence of Nocardioides kribbensis.</title>
        <authorList>
            <person name="Poletto B.L."/>
            <person name="Silva G."/>
            <person name="Galante D."/>
            <person name="Campos K.R."/>
            <person name="Santos M.B.N."/>
            <person name="Sacchi C.T."/>
        </authorList>
    </citation>
    <scope>NUCLEOTIDE SEQUENCE [LARGE SCALE GENOMIC DNA]</scope>
    <source>
        <strain evidence="7 8">O4R</strain>
    </source>
</reference>
<evidence type="ECO:0000256" key="4">
    <source>
        <dbReference type="RuleBase" id="RU364078"/>
    </source>
</evidence>
<dbReference type="PANTHER" id="PTHR14359">
    <property type="entry name" value="HOMO-OLIGOMERIC FLAVIN CONTAINING CYS DECARBOXYLASE FAMILY"/>
    <property type="match status" value="1"/>
</dbReference>
<evidence type="ECO:0000313" key="7">
    <source>
        <dbReference type="EMBL" id="MEQ7849423.1"/>
    </source>
</evidence>
<name>A0ABV1P3V3_9ACTN</name>
<dbReference type="GO" id="GO:0004632">
    <property type="term" value="F:phosphopantothenate--cysteine ligase activity"/>
    <property type="evidence" value="ECO:0007669"/>
    <property type="project" value="UniProtKB-EC"/>
</dbReference>
<organism evidence="7 8">
    <name type="scientific">Nocardioides kribbensis</name>
    <dbReference type="NCBI Taxonomy" id="305517"/>
    <lineage>
        <taxon>Bacteria</taxon>
        <taxon>Bacillati</taxon>
        <taxon>Actinomycetota</taxon>
        <taxon>Actinomycetes</taxon>
        <taxon>Propionibacteriales</taxon>
        <taxon>Nocardioidaceae</taxon>
        <taxon>Nocardioides</taxon>
    </lineage>
</organism>
<feature type="binding site" evidence="3">
    <location>
        <position position="304"/>
    </location>
    <ligand>
        <name>CTP</name>
        <dbReference type="ChEBI" id="CHEBI:37563"/>
    </ligand>
</feature>
<dbReference type="GO" id="GO:0004633">
    <property type="term" value="F:phosphopantothenoylcysteine decarboxylase activity"/>
    <property type="evidence" value="ECO:0007669"/>
    <property type="project" value="UniProtKB-EC"/>
</dbReference>
<evidence type="ECO:0000259" key="5">
    <source>
        <dbReference type="Pfam" id="PF02441"/>
    </source>
</evidence>
<keyword evidence="2 3" id="KW-0456">Lyase</keyword>
<comment type="caution">
    <text evidence="3">Lacks conserved residue(s) required for the propagation of feature annotation.</text>
</comment>
<comment type="cofactor">
    <cofactor evidence="3">
        <name>Mg(2+)</name>
        <dbReference type="ChEBI" id="CHEBI:18420"/>
    </cofactor>
</comment>
<keyword evidence="3 4" id="KW-0436">Ligase</keyword>
<dbReference type="InterPro" id="IPR007085">
    <property type="entry name" value="DNA/pantothenate-metab_flavo_C"/>
</dbReference>
<proteinExistence type="inferred from homology"/>
<comment type="function">
    <text evidence="4">Catalyzes two steps in the biosynthesis of coenzyme A. In the first step cysteine is conjugated to 4'-phosphopantothenate to form 4-phosphopantothenoylcysteine, in the latter compound is decarboxylated to form 4'-phosphopantotheine.</text>
</comment>
<keyword evidence="3" id="KW-0511">Multifunctional enzyme</keyword>
<comment type="cofactor">
    <cofactor evidence="3">
        <name>FMN</name>
        <dbReference type="ChEBI" id="CHEBI:58210"/>
    </cofactor>
    <text evidence="3">Binds 1 FMN per subunit.</text>
</comment>
<comment type="similarity">
    <text evidence="3 4">In the N-terminal section; belongs to the HFCD (homo-oligomeric flavin containing Cys decarboxylase) superfamily.</text>
</comment>
<feature type="binding site" evidence="3">
    <location>
        <position position="362"/>
    </location>
    <ligand>
        <name>CTP</name>
        <dbReference type="ChEBI" id="CHEBI:37563"/>
    </ligand>
</feature>
<accession>A0ABV1P3V3</accession>
<evidence type="ECO:0000256" key="1">
    <source>
        <dbReference type="ARBA" id="ARBA00022793"/>
    </source>
</evidence>
<feature type="binding site" evidence="3">
    <location>
        <position position="366"/>
    </location>
    <ligand>
        <name>CTP</name>
        <dbReference type="ChEBI" id="CHEBI:37563"/>
    </ligand>
</feature>
<feature type="domain" description="DNA/pantothenate metabolism flavoprotein C-terminal" evidence="6">
    <location>
        <begin position="201"/>
        <end position="418"/>
    </location>
</feature>
<dbReference type="NCBIfam" id="TIGR00521">
    <property type="entry name" value="coaBC_dfp"/>
    <property type="match status" value="1"/>
</dbReference>
<evidence type="ECO:0000256" key="2">
    <source>
        <dbReference type="ARBA" id="ARBA00023239"/>
    </source>
</evidence>
<dbReference type="RefSeq" id="WP_349501257.1">
    <property type="nucleotide sequence ID" value="NZ_JBEFCX010000339.1"/>
</dbReference>
<feature type="binding site" evidence="3">
    <location>
        <position position="294"/>
    </location>
    <ligand>
        <name>CTP</name>
        <dbReference type="ChEBI" id="CHEBI:37563"/>
    </ligand>
</feature>
<dbReference type="InterPro" id="IPR003382">
    <property type="entry name" value="Flavoprotein"/>
</dbReference>
<keyword evidence="3" id="KW-0460">Magnesium</keyword>
<feature type="binding site" evidence="3">
    <location>
        <begin position="322"/>
        <end position="325"/>
    </location>
    <ligand>
        <name>CTP</name>
        <dbReference type="ChEBI" id="CHEBI:37563"/>
    </ligand>
</feature>
<feature type="domain" description="Flavoprotein" evidence="5">
    <location>
        <begin position="18"/>
        <end position="188"/>
    </location>
</feature>
<dbReference type="SUPFAM" id="SSF52507">
    <property type="entry name" value="Homo-oligomeric flavin-containing Cys decarboxylases, HFCD"/>
    <property type="match status" value="1"/>
</dbReference>
<keyword evidence="3 4" id="KW-0285">Flavoprotein</keyword>
<dbReference type="InterPro" id="IPR005252">
    <property type="entry name" value="CoaBC"/>
</dbReference>
<comment type="catalytic activity">
    <reaction evidence="3 4">
        <text>(R)-4'-phosphopantothenate + L-cysteine + CTP = N-[(R)-4-phosphopantothenoyl]-L-cysteine + CMP + diphosphate + H(+)</text>
        <dbReference type="Rhea" id="RHEA:19397"/>
        <dbReference type="ChEBI" id="CHEBI:10986"/>
        <dbReference type="ChEBI" id="CHEBI:15378"/>
        <dbReference type="ChEBI" id="CHEBI:33019"/>
        <dbReference type="ChEBI" id="CHEBI:35235"/>
        <dbReference type="ChEBI" id="CHEBI:37563"/>
        <dbReference type="ChEBI" id="CHEBI:59458"/>
        <dbReference type="ChEBI" id="CHEBI:60377"/>
        <dbReference type="EC" id="6.3.2.5"/>
    </reaction>
</comment>
<dbReference type="EC" id="6.3.2.5" evidence="3"/>
<keyword evidence="1 3" id="KW-0210">Decarboxylase</keyword>
<dbReference type="HAMAP" id="MF_02225">
    <property type="entry name" value="CoaBC"/>
    <property type="match status" value="1"/>
</dbReference>
<feature type="binding site" evidence="3">
    <location>
        <position position="344"/>
    </location>
    <ligand>
        <name>CTP</name>
        <dbReference type="ChEBI" id="CHEBI:37563"/>
    </ligand>
</feature>
<comment type="pathway">
    <text evidence="3 4">Cofactor biosynthesis; coenzyme A biosynthesis; CoA from (R)-pantothenate: step 3/5.</text>
</comment>
<dbReference type="EMBL" id="JBEGDP010000039">
    <property type="protein sequence ID" value="MEQ7849423.1"/>
    <property type="molecule type" value="Genomic_DNA"/>
</dbReference>
<dbReference type="EC" id="4.1.1.36" evidence="3"/>
<comment type="caution">
    <text evidence="7">The sequence shown here is derived from an EMBL/GenBank/DDBJ whole genome shotgun (WGS) entry which is preliminary data.</text>
</comment>
<dbReference type="Proteomes" id="UP001482520">
    <property type="component" value="Unassembled WGS sequence"/>
</dbReference>
<feature type="region of interest" description="Phosphopantothenate--cysteine ligase" evidence="3">
    <location>
        <begin position="206"/>
        <end position="437"/>
    </location>
</feature>